<dbReference type="AlphaFoldDB" id="A0A3N4HFL2"/>
<feature type="region of interest" description="Disordered" evidence="1">
    <location>
        <begin position="36"/>
        <end position="102"/>
    </location>
</feature>
<reference evidence="2 3" key="1">
    <citation type="journal article" date="2018" name="Nat. Ecol. Evol.">
        <title>Pezizomycetes genomes reveal the molecular basis of ectomycorrhizal truffle lifestyle.</title>
        <authorList>
            <person name="Murat C."/>
            <person name="Payen T."/>
            <person name="Noel B."/>
            <person name="Kuo A."/>
            <person name="Morin E."/>
            <person name="Chen J."/>
            <person name="Kohler A."/>
            <person name="Krizsan K."/>
            <person name="Balestrini R."/>
            <person name="Da Silva C."/>
            <person name="Montanini B."/>
            <person name="Hainaut M."/>
            <person name="Levati E."/>
            <person name="Barry K.W."/>
            <person name="Belfiori B."/>
            <person name="Cichocki N."/>
            <person name="Clum A."/>
            <person name="Dockter R.B."/>
            <person name="Fauchery L."/>
            <person name="Guy J."/>
            <person name="Iotti M."/>
            <person name="Le Tacon F."/>
            <person name="Lindquist E.A."/>
            <person name="Lipzen A."/>
            <person name="Malagnac F."/>
            <person name="Mello A."/>
            <person name="Molinier V."/>
            <person name="Miyauchi S."/>
            <person name="Poulain J."/>
            <person name="Riccioni C."/>
            <person name="Rubini A."/>
            <person name="Sitrit Y."/>
            <person name="Splivallo R."/>
            <person name="Traeger S."/>
            <person name="Wang M."/>
            <person name="Zifcakova L."/>
            <person name="Wipf D."/>
            <person name="Zambonelli A."/>
            <person name="Paolocci F."/>
            <person name="Nowrousian M."/>
            <person name="Ottonello S."/>
            <person name="Baldrian P."/>
            <person name="Spatafora J.W."/>
            <person name="Henrissat B."/>
            <person name="Nagy L.G."/>
            <person name="Aury J.M."/>
            <person name="Wincker P."/>
            <person name="Grigoriev I.V."/>
            <person name="Bonfante P."/>
            <person name="Martin F.M."/>
        </authorList>
    </citation>
    <scope>NUCLEOTIDE SEQUENCE [LARGE SCALE GENOMIC DNA]</scope>
    <source>
        <strain evidence="2 3">RN42</strain>
    </source>
</reference>
<dbReference type="STRING" id="1160509.A0A3N4HFL2"/>
<protein>
    <submittedName>
        <fullName evidence="2">Uncharacterized protein</fullName>
    </submittedName>
</protein>
<evidence type="ECO:0000313" key="2">
    <source>
        <dbReference type="EMBL" id="RPA71678.1"/>
    </source>
</evidence>
<dbReference type="Proteomes" id="UP000275078">
    <property type="component" value="Unassembled WGS sequence"/>
</dbReference>
<dbReference type="OrthoDB" id="2855870at2759"/>
<keyword evidence="3" id="KW-1185">Reference proteome</keyword>
<name>A0A3N4HFL2_ASCIM</name>
<organism evidence="2 3">
    <name type="scientific">Ascobolus immersus RN42</name>
    <dbReference type="NCBI Taxonomy" id="1160509"/>
    <lineage>
        <taxon>Eukaryota</taxon>
        <taxon>Fungi</taxon>
        <taxon>Dikarya</taxon>
        <taxon>Ascomycota</taxon>
        <taxon>Pezizomycotina</taxon>
        <taxon>Pezizomycetes</taxon>
        <taxon>Pezizales</taxon>
        <taxon>Ascobolaceae</taxon>
        <taxon>Ascobolus</taxon>
    </lineage>
</organism>
<evidence type="ECO:0000256" key="1">
    <source>
        <dbReference type="SAM" id="MobiDB-lite"/>
    </source>
</evidence>
<gene>
    <name evidence="2" type="ORF">BJ508DRAFT_367651</name>
</gene>
<sequence>MSPPGTDNESQQTFNASSFVEDKLRKVIVTVKDSMQHTARQHIEEVPAHTRPKANRSRRFADVLQPPPHTSTPAVTTRRGPAPTVTAPEATPPPATPTKRARRVVVQATTPIKTDPLAIRDAINKALKAANAPGYLLIRSVTVNSKGNALLTVLEGGTSADLVKFSQHVAKALGSIGITTTRIEPDNRWFKLLVHGVSVVDFGKEQGMEYLRDEINRFNPKVQLASLPRWLLSDDRREGKAYSSVVIAVRTQEEQNLANKGLLAMFGKPARTLHTASTVPALIFPPNTPARLAT</sequence>
<accession>A0A3N4HFL2</accession>
<evidence type="ECO:0000313" key="3">
    <source>
        <dbReference type="Proteomes" id="UP000275078"/>
    </source>
</evidence>
<proteinExistence type="predicted"/>
<dbReference type="EMBL" id="ML119908">
    <property type="protein sequence ID" value="RPA71678.1"/>
    <property type="molecule type" value="Genomic_DNA"/>
</dbReference>